<dbReference type="InterPro" id="IPR032808">
    <property type="entry name" value="DoxX"/>
</dbReference>
<accession>A0A3N0DQ58</accession>
<comment type="subcellular location">
    <subcellularLocation>
        <location evidence="1">Membrane</location>
        <topology evidence="1">Multi-pass membrane protein</topology>
    </subcellularLocation>
</comment>
<keyword evidence="4 5" id="KW-0472">Membrane</keyword>
<proteinExistence type="predicted"/>
<sequence>MDLTIITAAGVASGFAALGTAKVMKTRLMRARAQHVGFRVERYQLIGGAELIGAAGVLAGLAYTPVGYASATGLLALLAGAALVHIRQGDGPAELAPAALFATGTVCYLVALGVAR</sequence>
<evidence type="ECO:0000256" key="3">
    <source>
        <dbReference type="ARBA" id="ARBA00022989"/>
    </source>
</evidence>
<dbReference type="RefSeq" id="WP_123235162.1">
    <property type="nucleotide sequence ID" value="NZ_RJSG01000003.1"/>
</dbReference>
<keyword evidence="2 5" id="KW-0812">Transmembrane</keyword>
<protein>
    <submittedName>
        <fullName evidence="6">Invasion protein</fullName>
    </submittedName>
</protein>
<comment type="caution">
    <text evidence="6">The sequence shown here is derived from an EMBL/GenBank/DDBJ whole genome shotgun (WGS) entry which is preliminary data.</text>
</comment>
<evidence type="ECO:0000313" key="7">
    <source>
        <dbReference type="Proteomes" id="UP000277094"/>
    </source>
</evidence>
<dbReference type="AlphaFoldDB" id="A0A3N0DQ58"/>
<organism evidence="6 7">
    <name type="scientific">Nocardioides marmorisolisilvae</name>
    <dbReference type="NCBI Taxonomy" id="1542737"/>
    <lineage>
        <taxon>Bacteria</taxon>
        <taxon>Bacillati</taxon>
        <taxon>Actinomycetota</taxon>
        <taxon>Actinomycetes</taxon>
        <taxon>Propionibacteriales</taxon>
        <taxon>Nocardioidaceae</taxon>
        <taxon>Nocardioides</taxon>
    </lineage>
</organism>
<evidence type="ECO:0000256" key="5">
    <source>
        <dbReference type="SAM" id="Phobius"/>
    </source>
</evidence>
<reference evidence="6 7" key="1">
    <citation type="submission" date="2018-11" db="EMBL/GenBank/DDBJ databases">
        <authorList>
            <person name="Li F."/>
        </authorList>
    </citation>
    <scope>NUCLEOTIDE SEQUENCE [LARGE SCALE GENOMIC DNA]</scope>
    <source>
        <strain evidence="6 7">KIS18-7</strain>
    </source>
</reference>
<feature type="transmembrane region" description="Helical" evidence="5">
    <location>
        <begin position="98"/>
        <end position="115"/>
    </location>
</feature>
<dbReference type="Proteomes" id="UP000277094">
    <property type="component" value="Unassembled WGS sequence"/>
</dbReference>
<evidence type="ECO:0000256" key="1">
    <source>
        <dbReference type="ARBA" id="ARBA00004141"/>
    </source>
</evidence>
<evidence type="ECO:0000256" key="2">
    <source>
        <dbReference type="ARBA" id="ARBA00022692"/>
    </source>
</evidence>
<feature type="transmembrane region" description="Helical" evidence="5">
    <location>
        <begin position="45"/>
        <end position="62"/>
    </location>
</feature>
<keyword evidence="3 5" id="KW-1133">Transmembrane helix</keyword>
<dbReference type="GO" id="GO:0016020">
    <property type="term" value="C:membrane"/>
    <property type="evidence" value="ECO:0007669"/>
    <property type="project" value="UniProtKB-SubCell"/>
</dbReference>
<name>A0A3N0DQ58_9ACTN</name>
<keyword evidence="7" id="KW-1185">Reference proteome</keyword>
<dbReference type="Pfam" id="PF13564">
    <property type="entry name" value="DoxX_2"/>
    <property type="match status" value="1"/>
</dbReference>
<evidence type="ECO:0000313" key="6">
    <source>
        <dbReference type="EMBL" id="RNL77576.1"/>
    </source>
</evidence>
<feature type="transmembrane region" description="Helical" evidence="5">
    <location>
        <begin position="6"/>
        <end position="24"/>
    </location>
</feature>
<dbReference type="EMBL" id="RJSG01000003">
    <property type="protein sequence ID" value="RNL77576.1"/>
    <property type="molecule type" value="Genomic_DNA"/>
</dbReference>
<evidence type="ECO:0000256" key="4">
    <source>
        <dbReference type="ARBA" id="ARBA00023136"/>
    </source>
</evidence>
<gene>
    <name evidence="6" type="ORF">EFL95_16325</name>
</gene>